<dbReference type="InterPro" id="IPR002821">
    <property type="entry name" value="Hydantoinase_A"/>
</dbReference>
<dbReference type="Pfam" id="PF19278">
    <property type="entry name" value="Hydant_A_C"/>
    <property type="match status" value="1"/>
</dbReference>
<dbReference type="RefSeq" id="WP_229808926.1">
    <property type="nucleotide sequence ID" value="NZ_BMZI01000002.1"/>
</dbReference>
<dbReference type="Gene3D" id="3.30.420.40">
    <property type="match status" value="1"/>
</dbReference>
<dbReference type="Pfam" id="PF05378">
    <property type="entry name" value="Hydant_A_N"/>
    <property type="match status" value="1"/>
</dbReference>
<dbReference type="InterPro" id="IPR008040">
    <property type="entry name" value="Hydant_A_N"/>
</dbReference>
<sequence>MAPSDMAQNDNNFRVGIDVGGTFTDFVLFDPSGRQAPIFHKEPSTPSDPAQAVGNGLARLIAEQALPPSAIAAIQHGTTIGLNAIIQRRGARVGLIVSEGFRDILEIGRARMPSSFDFHATRETPLIPRENVLEIGARFDRDGAITRWPDAAEIERVAADLAALDVDAAVIMLINGYLQPEQEAELAAALARHGNTISVLSAAQTWPEIREYERTMAAVLNAYIQPLMDRYFARLTELIGELGIDAPLLVTTSNGGSMSLATALARPIDTVLSGPASGVVAAIRLGNEADVSRLVTFDMGGTSSDIAVSQARAPEMVTRTEIGGMPLVVPVVGVSAIGAGGGSKVWVDELGVLKVGPESAGADPGPIAYGRGGTEPTVTDCYLTLGVLDAEVFAGGTMTLDTRDVSQALEAVAARLAMSGEDAGVRAAAGALEIATAQMAAELRKGLAQRGLDPADFTLVPFGGAGPTHANWLAAEAGLPRVMVPLQPGTFCALGAATADLRRDFVRSLRVTLDDRAAGEITRRWATMIDEARDWLADQGFESADGDDVQLLPALDMRYAGQAYELNVAFAADRLAELDAATLREAFHREHELHYGFRDEGFRDEGFGNDEGHDQPTPIDVSTIRLAVVGRLVDATSPSRFAGEGATPRTHRRLFLQGEWHEAAIYARAELGANDRFDGPAIVEQDDTTVVILHGWHARVDALGNLHLAADADESFADEEPRA</sequence>
<organism evidence="4 5">
    <name type="scientific">Salinicola rhizosphaerae</name>
    <dbReference type="NCBI Taxonomy" id="1443141"/>
    <lineage>
        <taxon>Bacteria</taxon>
        <taxon>Pseudomonadati</taxon>
        <taxon>Pseudomonadota</taxon>
        <taxon>Gammaproteobacteria</taxon>
        <taxon>Oceanospirillales</taxon>
        <taxon>Halomonadaceae</taxon>
        <taxon>Salinicola</taxon>
    </lineage>
</organism>
<evidence type="ECO:0000259" key="3">
    <source>
        <dbReference type="Pfam" id="PF19278"/>
    </source>
</evidence>
<keyword evidence="5" id="KW-1185">Reference proteome</keyword>
<name>A0ABQ3DST1_9GAMM</name>
<evidence type="ECO:0000259" key="1">
    <source>
        <dbReference type="Pfam" id="PF01968"/>
    </source>
</evidence>
<dbReference type="EMBL" id="BMZI01000002">
    <property type="protein sequence ID" value="GHB13478.1"/>
    <property type="molecule type" value="Genomic_DNA"/>
</dbReference>
<dbReference type="InterPro" id="IPR045079">
    <property type="entry name" value="Oxoprolinase-like"/>
</dbReference>
<accession>A0ABQ3DST1</accession>
<protein>
    <submittedName>
        <fullName evidence="4">5-oxoprolinase</fullName>
    </submittedName>
</protein>
<evidence type="ECO:0000313" key="5">
    <source>
        <dbReference type="Proteomes" id="UP000646745"/>
    </source>
</evidence>
<gene>
    <name evidence="4" type="ORF">GCM10009038_09620</name>
</gene>
<dbReference type="InterPro" id="IPR043129">
    <property type="entry name" value="ATPase_NBD"/>
</dbReference>
<dbReference type="InterPro" id="IPR049517">
    <property type="entry name" value="ACX-like_C"/>
</dbReference>
<dbReference type="Pfam" id="PF01968">
    <property type="entry name" value="Hydantoinase_A"/>
    <property type="match status" value="1"/>
</dbReference>
<dbReference type="PANTHER" id="PTHR11365:SF23">
    <property type="entry name" value="HYPOTHETICAL 5-OXOPROLINASE (EUROFUNG)-RELATED"/>
    <property type="match status" value="1"/>
</dbReference>
<evidence type="ECO:0000313" key="4">
    <source>
        <dbReference type="EMBL" id="GHB13478.1"/>
    </source>
</evidence>
<evidence type="ECO:0000259" key="2">
    <source>
        <dbReference type="Pfam" id="PF05378"/>
    </source>
</evidence>
<comment type="caution">
    <text evidence="4">The sequence shown here is derived from an EMBL/GenBank/DDBJ whole genome shotgun (WGS) entry which is preliminary data.</text>
</comment>
<feature type="domain" description="Hydantoinase A/oxoprolinase" evidence="1">
    <location>
        <begin position="214"/>
        <end position="504"/>
    </location>
</feature>
<feature type="domain" description="Acetophenone carboxylase-like C-terminal" evidence="3">
    <location>
        <begin position="649"/>
        <end position="708"/>
    </location>
</feature>
<feature type="domain" description="Hydantoinase/oxoprolinase N-terminal" evidence="2">
    <location>
        <begin position="14"/>
        <end position="193"/>
    </location>
</feature>
<dbReference type="Proteomes" id="UP000646745">
    <property type="component" value="Unassembled WGS sequence"/>
</dbReference>
<reference evidence="5" key="1">
    <citation type="journal article" date="2019" name="Int. J. Syst. Evol. Microbiol.">
        <title>The Global Catalogue of Microorganisms (GCM) 10K type strain sequencing project: providing services to taxonomists for standard genome sequencing and annotation.</title>
        <authorList>
            <consortium name="The Broad Institute Genomics Platform"/>
            <consortium name="The Broad Institute Genome Sequencing Center for Infectious Disease"/>
            <person name="Wu L."/>
            <person name="Ma J."/>
        </authorList>
    </citation>
    <scope>NUCLEOTIDE SEQUENCE [LARGE SCALE GENOMIC DNA]</scope>
    <source>
        <strain evidence="5">KCTC 32998</strain>
    </source>
</reference>
<proteinExistence type="predicted"/>
<dbReference type="PANTHER" id="PTHR11365">
    <property type="entry name" value="5-OXOPROLINASE RELATED"/>
    <property type="match status" value="1"/>
</dbReference>
<dbReference type="SUPFAM" id="SSF53067">
    <property type="entry name" value="Actin-like ATPase domain"/>
    <property type="match status" value="1"/>
</dbReference>